<dbReference type="SUPFAM" id="SSF160719">
    <property type="entry name" value="gpW/gp25-like"/>
    <property type="match status" value="1"/>
</dbReference>
<comment type="caution">
    <text evidence="1">The sequence shown here is derived from an EMBL/GenBank/DDBJ whole genome shotgun (WGS) entry which is preliminary data.</text>
</comment>
<dbReference type="Gene3D" id="3.10.450.40">
    <property type="match status" value="1"/>
</dbReference>
<organism evidence="1 2">
    <name type="scientific">Peptoniphilus olsenii</name>
    <dbReference type="NCBI Taxonomy" id="411570"/>
    <lineage>
        <taxon>Bacteria</taxon>
        <taxon>Bacillati</taxon>
        <taxon>Bacillota</taxon>
        <taxon>Tissierellia</taxon>
        <taxon>Tissierellales</taxon>
        <taxon>Peptoniphilaceae</taxon>
        <taxon>Peptoniphilus</taxon>
    </lineage>
</organism>
<evidence type="ECO:0008006" key="3">
    <source>
        <dbReference type="Google" id="ProtNLM"/>
    </source>
</evidence>
<accession>A0ABV2J8I9</accession>
<gene>
    <name evidence="1" type="ORF">ABID14_000206</name>
</gene>
<dbReference type="EMBL" id="JBEPMA010000001">
    <property type="protein sequence ID" value="MET3616586.1"/>
    <property type="molecule type" value="Genomic_DNA"/>
</dbReference>
<evidence type="ECO:0000313" key="2">
    <source>
        <dbReference type="Proteomes" id="UP001549162"/>
    </source>
</evidence>
<reference evidence="1 2" key="1">
    <citation type="submission" date="2024-06" db="EMBL/GenBank/DDBJ databases">
        <title>Genomic Encyclopedia of Type Strains, Phase IV (KMG-IV): sequencing the most valuable type-strain genomes for metagenomic binning, comparative biology and taxonomic classification.</title>
        <authorList>
            <person name="Goeker M."/>
        </authorList>
    </citation>
    <scope>NUCLEOTIDE SEQUENCE [LARGE SCALE GENOMIC DNA]</scope>
    <source>
        <strain evidence="1 2">DSM 21460</strain>
    </source>
</reference>
<dbReference type="Pfam" id="PF10934">
    <property type="entry name" value="Sheath_initiator"/>
    <property type="match status" value="1"/>
</dbReference>
<dbReference type="RefSeq" id="WP_354366592.1">
    <property type="nucleotide sequence ID" value="NZ_JBEPMA010000001.1"/>
</dbReference>
<sequence>MIPEQNDINLAMQQGLIEEIDPTKTYRMHVNSERIYGNIDGIEALKQMIYKNINTEYGIHLIYPTFGMPLQDLFGQPKNFAYVELTRRIEECLIKDDRVIAVTDFKYLKERSPKDELSIAFTVNSIYGDIEIENAWKFDYDNIE</sequence>
<protein>
    <recommendedName>
        <fullName evidence="3">DUF2634 domain-containing protein</fullName>
    </recommendedName>
</protein>
<evidence type="ECO:0000313" key="1">
    <source>
        <dbReference type="EMBL" id="MET3616586.1"/>
    </source>
</evidence>
<name>A0ABV2J8I9_9FIRM</name>
<keyword evidence="2" id="KW-1185">Reference proteome</keyword>
<proteinExistence type="predicted"/>
<dbReference type="Proteomes" id="UP001549162">
    <property type="component" value="Unassembled WGS sequence"/>
</dbReference>
<dbReference type="InterPro" id="IPR020288">
    <property type="entry name" value="Sheath_initiator"/>
</dbReference>